<dbReference type="GO" id="GO:0006364">
    <property type="term" value="P:rRNA processing"/>
    <property type="evidence" value="ECO:0007669"/>
    <property type="project" value="UniProtKB-KW"/>
</dbReference>
<evidence type="ECO:0000256" key="2">
    <source>
        <dbReference type="ARBA" id="ARBA00022552"/>
    </source>
</evidence>
<dbReference type="InterPro" id="IPR014776">
    <property type="entry name" value="4pyrrole_Mease_sub2"/>
</dbReference>
<evidence type="ECO:0000256" key="4">
    <source>
        <dbReference type="ARBA" id="ARBA00022679"/>
    </source>
</evidence>
<dbReference type="Pfam" id="PF00590">
    <property type="entry name" value="TP_methylase"/>
    <property type="match status" value="1"/>
</dbReference>
<dbReference type="PANTHER" id="PTHR46111:SF2">
    <property type="entry name" value="SAM-DEPENDENT METHYLTRANSFERASE"/>
    <property type="match status" value="1"/>
</dbReference>
<accession>A0A0F5K2I6</accession>
<dbReference type="SUPFAM" id="SSF53790">
    <property type="entry name" value="Tetrapyrrole methylase"/>
    <property type="match status" value="1"/>
</dbReference>
<dbReference type="OrthoDB" id="7061662at2"/>
<protein>
    <submittedName>
        <fullName evidence="7">SAM-dependent methyltransferase</fullName>
    </submittedName>
</protein>
<proteinExistence type="predicted"/>
<dbReference type="InterPro" id="IPR035996">
    <property type="entry name" value="4pyrrol_Methylase_sf"/>
</dbReference>
<dbReference type="Gene3D" id="3.30.950.10">
    <property type="entry name" value="Methyltransferase, Cobalt-precorrin-4 Transmethylase, Domain 2"/>
    <property type="match status" value="1"/>
</dbReference>
<dbReference type="InterPro" id="IPR000878">
    <property type="entry name" value="4pyrrol_Mease"/>
</dbReference>
<dbReference type="InterPro" id="IPR008189">
    <property type="entry name" value="rRNA_ssu_MeTfrase_I"/>
</dbReference>
<keyword evidence="4 7" id="KW-0808">Transferase</keyword>
<evidence type="ECO:0000259" key="6">
    <source>
        <dbReference type="Pfam" id="PF00590"/>
    </source>
</evidence>
<organism evidence="7 8">
    <name type="scientific">Robbsia andropogonis</name>
    <dbReference type="NCBI Taxonomy" id="28092"/>
    <lineage>
        <taxon>Bacteria</taxon>
        <taxon>Pseudomonadati</taxon>
        <taxon>Pseudomonadota</taxon>
        <taxon>Betaproteobacteria</taxon>
        <taxon>Burkholderiales</taxon>
        <taxon>Burkholderiaceae</taxon>
        <taxon>Robbsia</taxon>
    </lineage>
</organism>
<dbReference type="RefSeq" id="WP_024901506.1">
    <property type="nucleotide sequence ID" value="NZ_CADFGU010000002.1"/>
</dbReference>
<feature type="domain" description="Tetrapyrrole methylase" evidence="6">
    <location>
        <begin position="36"/>
        <end position="224"/>
    </location>
</feature>
<keyword evidence="8" id="KW-1185">Reference proteome</keyword>
<keyword evidence="5" id="KW-0949">S-adenosyl-L-methionine</keyword>
<comment type="caution">
    <text evidence="7">The sequence shown here is derived from an EMBL/GenBank/DDBJ whole genome shotgun (WGS) entry which is preliminary data.</text>
</comment>
<evidence type="ECO:0000256" key="1">
    <source>
        <dbReference type="ARBA" id="ARBA00022490"/>
    </source>
</evidence>
<keyword evidence="3 7" id="KW-0489">Methyltransferase</keyword>
<evidence type="ECO:0000313" key="8">
    <source>
        <dbReference type="Proteomes" id="UP000033618"/>
    </source>
</evidence>
<dbReference type="AlphaFoldDB" id="A0A0F5K2I6"/>
<dbReference type="InterPro" id="IPR014777">
    <property type="entry name" value="4pyrrole_Mease_sub1"/>
</dbReference>
<name>A0A0F5K2I6_9BURK</name>
<keyword evidence="2" id="KW-0698">rRNA processing</keyword>
<dbReference type="GO" id="GO:0032259">
    <property type="term" value="P:methylation"/>
    <property type="evidence" value="ECO:0007669"/>
    <property type="project" value="UniProtKB-KW"/>
</dbReference>
<dbReference type="Proteomes" id="UP000033618">
    <property type="component" value="Unassembled WGS sequence"/>
</dbReference>
<dbReference type="GO" id="GO:0008168">
    <property type="term" value="F:methyltransferase activity"/>
    <property type="evidence" value="ECO:0007669"/>
    <property type="project" value="UniProtKB-KW"/>
</dbReference>
<gene>
    <name evidence="7" type="ORF">WM40_08555</name>
</gene>
<evidence type="ECO:0000256" key="3">
    <source>
        <dbReference type="ARBA" id="ARBA00022603"/>
    </source>
</evidence>
<dbReference type="PIRSF" id="PIRSF005917">
    <property type="entry name" value="MTase_YraL"/>
    <property type="match status" value="1"/>
</dbReference>
<evidence type="ECO:0000256" key="5">
    <source>
        <dbReference type="ARBA" id="ARBA00022691"/>
    </source>
</evidence>
<dbReference type="CDD" id="cd11649">
    <property type="entry name" value="RsmI_like"/>
    <property type="match status" value="1"/>
</dbReference>
<dbReference type="PATRIC" id="fig|28092.6.peg.2022"/>
<sequence length="248" mass="26742">MTQPGTLYLIPNTLGEGGDDALRQVLPDPVRAVARRLRYVVGENAKATRAFLKRVGTDVPIQEIQISELNIRTQATPSDAVLDAMLAPLLDGHDGGLVSDAGCPAVADPGAVLVRRAHARGIRVVPLVGPSAILLALMASGLDGQRFAFHGYLPTDAGERTQRLRELEKQSRAQKQTQLFIETPYRNAAMMDALLAACAPQTHLCFAADLTLPGEQIVTLTLAQWRALPAAQRPDMGKRPAIFLMLAR</sequence>
<dbReference type="Gene3D" id="3.40.1010.10">
    <property type="entry name" value="Cobalt-precorrin-4 Transmethylase, Domain 1"/>
    <property type="match status" value="1"/>
</dbReference>
<reference evidence="7 8" key="1">
    <citation type="submission" date="2015-03" db="EMBL/GenBank/DDBJ databases">
        <title>Draft Genome Sequence of Burkholderia andropogonis type strain ICMP2807, isolated from Sorghum bicolor.</title>
        <authorList>
            <person name="Lopes-Santos L."/>
            <person name="Castro D.B."/>
            <person name="Ottoboni L.M."/>
            <person name="Park D."/>
            <person name="Weirc B.S."/>
            <person name="Destefano S.A."/>
        </authorList>
    </citation>
    <scope>NUCLEOTIDE SEQUENCE [LARGE SCALE GENOMIC DNA]</scope>
    <source>
        <strain evidence="7 8">ICMP2807</strain>
    </source>
</reference>
<keyword evidence="1" id="KW-0963">Cytoplasm</keyword>
<dbReference type="EMBL" id="LAQU01000006">
    <property type="protein sequence ID" value="KKB64074.1"/>
    <property type="molecule type" value="Genomic_DNA"/>
</dbReference>
<dbReference type="STRING" id="28092.WM40_08555"/>
<evidence type="ECO:0000313" key="7">
    <source>
        <dbReference type="EMBL" id="KKB64074.1"/>
    </source>
</evidence>
<dbReference type="PANTHER" id="PTHR46111">
    <property type="entry name" value="RIBOSOMAL RNA SMALL SUBUNIT METHYLTRANSFERASE I"/>
    <property type="match status" value="1"/>
</dbReference>